<organism evidence="3 4">
    <name type="scientific">Exaiptasia diaphana</name>
    <name type="common">Tropical sea anemone</name>
    <name type="synonym">Aiptasia pulchella</name>
    <dbReference type="NCBI Taxonomy" id="2652724"/>
    <lineage>
        <taxon>Eukaryota</taxon>
        <taxon>Metazoa</taxon>
        <taxon>Cnidaria</taxon>
        <taxon>Anthozoa</taxon>
        <taxon>Hexacorallia</taxon>
        <taxon>Actiniaria</taxon>
        <taxon>Aiptasiidae</taxon>
        <taxon>Exaiptasia</taxon>
    </lineage>
</organism>
<evidence type="ECO:0000259" key="2">
    <source>
        <dbReference type="Pfam" id="PF18701"/>
    </source>
</evidence>
<dbReference type="PANTHER" id="PTHR47331">
    <property type="entry name" value="PHD-TYPE DOMAIN-CONTAINING PROTEIN"/>
    <property type="match status" value="1"/>
</dbReference>
<dbReference type="AlphaFoldDB" id="A0A913YKX7"/>
<dbReference type="OrthoDB" id="5985290at2759"/>
<protein>
    <recommendedName>
        <fullName evidence="2">DUF5641 domain-containing protein</fullName>
    </recommendedName>
</protein>
<evidence type="ECO:0000313" key="3">
    <source>
        <dbReference type="EnsemblMetazoa" id="XP_028514956.1"/>
    </source>
</evidence>
<accession>A0A913YKX7</accession>
<dbReference type="Pfam" id="PF18701">
    <property type="entry name" value="DUF5641"/>
    <property type="match status" value="1"/>
</dbReference>
<feature type="domain" description="DUF5641" evidence="2">
    <location>
        <begin position="149"/>
        <end position="244"/>
    </location>
</feature>
<dbReference type="RefSeq" id="XP_028514956.1">
    <property type="nucleotide sequence ID" value="XM_028659155.1"/>
</dbReference>
<reference evidence="3" key="1">
    <citation type="submission" date="2022-11" db="UniProtKB">
        <authorList>
            <consortium name="EnsemblMetazoa"/>
        </authorList>
    </citation>
    <scope>IDENTIFICATION</scope>
</reference>
<feature type="compositionally biased region" description="Basic and acidic residues" evidence="1">
    <location>
        <begin position="273"/>
        <end position="288"/>
    </location>
</feature>
<dbReference type="OMA" id="EINCENE"/>
<proteinExistence type="predicted"/>
<dbReference type="KEGG" id="epa:110239437"/>
<sequence>MNLTNLRQILLIGLVNLESFVITSAYLKFIRALRRFVSRRGTPRKEPPWWGGFYERLVGLTKRFLKKTIGKACLGFVELNTVLTEVEAVPNSRPLTYTYSDIEDGPPLTPSHFLCGHRLLTIPTTHPLDEDSDPDFLSDHSTKSDLSKRMKYYERLMGQFWQQWKKEYLSGLREFHRHNKSELQQSSIVQGDVVLIHDDTSRTRWKLAVVTELIPGRVGRVRSGHLRTANGKILVRHVEKLYPLEIREKPEYKANSENMEQSDNNLRPPQRKAAKEACEKLKERLKDS</sequence>
<name>A0A913YKX7_EXADI</name>
<keyword evidence="4" id="KW-1185">Reference proteome</keyword>
<evidence type="ECO:0000256" key="1">
    <source>
        <dbReference type="SAM" id="MobiDB-lite"/>
    </source>
</evidence>
<evidence type="ECO:0000313" key="4">
    <source>
        <dbReference type="Proteomes" id="UP000887567"/>
    </source>
</evidence>
<dbReference type="Proteomes" id="UP000887567">
    <property type="component" value="Unplaced"/>
</dbReference>
<dbReference type="InterPro" id="IPR040676">
    <property type="entry name" value="DUF5641"/>
</dbReference>
<feature type="region of interest" description="Disordered" evidence="1">
    <location>
        <begin position="250"/>
        <end position="288"/>
    </location>
</feature>
<dbReference type="EnsemblMetazoa" id="XM_028659155.1">
    <property type="protein sequence ID" value="XP_028514956.1"/>
    <property type="gene ID" value="LOC110239437"/>
</dbReference>
<feature type="compositionally biased region" description="Polar residues" evidence="1">
    <location>
        <begin position="255"/>
        <end position="267"/>
    </location>
</feature>
<dbReference type="GeneID" id="110239437"/>